<evidence type="ECO:0000259" key="6">
    <source>
        <dbReference type="PROSITE" id="PS51898"/>
    </source>
</evidence>
<keyword evidence="2" id="KW-0229">DNA integration</keyword>
<evidence type="ECO:0000259" key="7">
    <source>
        <dbReference type="PROSITE" id="PS51900"/>
    </source>
</evidence>
<protein>
    <submittedName>
        <fullName evidence="8">Tyrosine-type recombinase/integrase</fullName>
    </submittedName>
</protein>
<accession>A0ABW0PP48</accession>
<dbReference type="InterPro" id="IPR013762">
    <property type="entry name" value="Integrase-like_cat_sf"/>
</dbReference>
<dbReference type="SUPFAM" id="SSF56349">
    <property type="entry name" value="DNA breaking-rejoining enzymes"/>
    <property type="match status" value="1"/>
</dbReference>
<dbReference type="Pfam" id="PF00589">
    <property type="entry name" value="Phage_integrase"/>
    <property type="match status" value="1"/>
</dbReference>
<evidence type="ECO:0000313" key="8">
    <source>
        <dbReference type="EMBL" id="MFC5514394.1"/>
    </source>
</evidence>
<dbReference type="Pfam" id="PF02899">
    <property type="entry name" value="Phage_int_SAM_1"/>
    <property type="match status" value="1"/>
</dbReference>
<keyword evidence="9" id="KW-1185">Reference proteome</keyword>
<dbReference type="InterPro" id="IPR010998">
    <property type="entry name" value="Integrase_recombinase_N"/>
</dbReference>
<dbReference type="PROSITE" id="PS51900">
    <property type="entry name" value="CB"/>
    <property type="match status" value="1"/>
</dbReference>
<evidence type="ECO:0000256" key="5">
    <source>
        <dbReference type="PROSITE-ProRule" id="PRU01248"/>
    </source>
</evidence>
<sequence length="364" mass="41307">MNPSNERLRHDYIAHLSEAKKHGEKTIDAAMRHLTELEQFMGGKNFESLTKSQAKAFTDHLHQRPSQAGAETLSDSSIVHTLSDLKVFFDWLTTIKNRKVDLEAVARLTPSRRVVMGLKTQPDKASPTADKIRQMLAVLTDQTVFQRRNRALIAFIYLTGMRVGAVISVRCKHVKLADRQIFQNAREVNTKFGKNMLTSWFPVGEDIEQIVVAWVKERLEGGTDPDSPLFPARPRFRLPGDATREKEAFWKTSQPVREVFRSACGSAGIDYINPHSVRATLMLLGLDACATWEELKAWSQNLGHEKLDTSLVHYGKLDTNRQNALMQGLVRTDLTVREEQELLMLYRRFPAKKRASLLDVLTVG</sequence>
<evidence type="ECO:0000256" key="2">
    <source>
        <dbReference type="ARBA" id="ARBA00022908"/>
    </source>
</evidence>
<dbReference type="Proteomes" id="UP001596150">
    <property type="component" value="Unassembled WGS sequence"/>
</dbReference>
<feature type="domain" description="Tyr recombinase" evidence="6">
    <location>
        <begin position="120"/>
        <end position="327"/>
    </location>
</feature>
<keyword evidence="4" id="KW-0233">DNA recombination</keyword>
<feature type="domain" description="Core-binding (CB)" evidence="7">
    <location>
        <begin position="3"/>
        <end position="93"/>
    </location>
</feature>
<dbReference type="PANTHER" id="PTHR30349">
    <property type="entry name" value="PHAGE INTEGRASE-RELATED"/>
    <property type="match status" value="1"/>
</dbReference>
<evidence type="ECO:0000256" key="1">
    <source>
        <dbReference type="ARBA" id="ARBA00008857"/>
    </source>
</evidence>
<dbReference type="InterPro" id="IPR050090">
    <property type="entry name" value="Tyrosine_recombinase_XerCD"/>
</dbReference>
<dbReference type="RefSeq" id="WP_266345010.1">
    <property type="nucleotide sequence ID" value="NZ_JAPKNH010000006.1"/>
</dbReference>
<dbReference type="EMBL" id="JBHSML010000001">
    <property type="protein sequence ID" value="MFC5514394.1"/>
    <property type="molecule type" value="Genomic_DNA"/>
</dbReference>
<dbReference type="InterPro" id="IPR002104">
    <property type="entry name" value="Integrase_catalytic"/>
</dbReference>
<dbReference type="PANTHER" id="PTHR30349:SF64">
    <property type="entry name" value="PROPHAGE INTEGRASE INTD-RELATED"/>
    <property type="match status" value="1"/>
</dbReference>
<dbReference type="PROSITE" id="PS51898">
    <property type="entry name" value="TYR_RECOMBINASE"/>
    <property type="match status" value="1"/>
</dbReference>
<evidence type="ECO:0000256" key="3">
    <source>
        <dbReference type="ARBA" id="ARBA00023125"/>
    </source>
</evidence>
<dbReference type="InterPro" id="IPR044068">
    <property type="entry name" value="CB"/>
</dbReference>
<comment type="caution">
    <text evidence="8">The sequence shown here is derived from an EMBL/GenBank/DDBJ whole genome shotgun (WGS) entry which is preliminary data.</text>
</comment>
<proteinExistence type="inferred from homology"/>
<reference evidence="9" key="1">
    <citation type="journal article" date="2019" name="Int. J. Syst. Evol. Microbiol.">
        <title>The Global Catalogue of Microorganisms (GCM) 10K type strain sequencing project: providing services to taxonomists for standard genome sequencing and annotation.</title>
        <authorList>
            <consortium name="The Broad Institute Genomics Platform"/>
            <consortium name="The Broad Institute Genome Sequencing Center for Infectious Disease"/>
            <person name="Wu L."/>
            <person name="Ma J."/>
        </authorList>
    </citation>
    <scope>NUCLEOTIDE SEQUENCE [LARGE SCALE GENOMIC DNA]</scope>
    <source>
        <strain evidence="9">KACC 12633</strain>
    </source>
</reference>
<keyword evidence="3 5" id="KW-0238">DNA-binding</keyword>
<evidence type="ECO:0000256" key="4">
    <source>
        <dbReference type="ARBA" id="ARBA00023172"/>
    </source>
</evidence>
<name>A0ABW0PP48_9HYPH</name>
<evidence type="ECO:0000313" key="9">
    <source>
        <dbReference type="Proteomes" id="UP001596150"/>
    </source>
</evidence>
<dbReference type="CDD" id="cd00397">
    <property type="entry name" value="DNA_BRE_C"/>
    <property type="match status" value="1"/>
</dbReference>
<comment type="similarity">
    <text evidence="1">Belongs to the 'phage' integrase family.</text>
</comment>
<dbReference type="InterPro" id="IPR011010">
    <property type="entry name" value="DNA_brk_join_enz"/>
</dbReference>
<dbReference type="Gene3D" id="1.10.443.10">
    <property type="entry name" value="Intergrase catalytic core"/>
    <property type="match status" value="1"/>
</dbReference>
<gene>
    <name evidence="8" type="ORF">ACFPP9_01325</name>
</gene>
<organism evidence="8 9">
    <name type="scientific">Kaistia terrae</name>
    <dbReference type="NCBI Taxonomy" id="537017"/>
    <lineage>
        <taxon>Bacteria</taxon>
        <taxon>Pseudomonadati</taxon>
        <taxon>Pseudomonadota</taxon>
        <taxon>Alphaproteobacteria</taxon>
        <taxon>Hyphomicrobiales</taxon>
        <taxon>Kaistiaceae</taxon>
        <taxon>Kaistia</taxon>
    </lineage>
</organism>
<dbReference type="Gene3D" id="1.10.150.130">
    <property type="match status" value="1"/>
</dbReference>
<dbReference type="InterPro" id="IPR004107">
    <property type="entry name" value="Integrase_SAM-like_N"/>
</dbReference>